<evidence type="ECO:0000256" key="1">
    <source>
        <dbReference type="ARBA" id="ARBA00006010"/>
    </source>
</evidence>
<dbReference type="Proteomes" id="UP000594638">
    <property type="component" value="Unassembled WGS sequence"/>
</dbReference>
<gene>
    <name evidence="4" type="ORF">OLEA9_A078687</name>
</gene>
<sequence length="150" mass="16418">MATTTLKLTTLLSLTLSLLLTLHSPTSFSFASEDDDEEYLLDTPIENTRLRSRFLANIKKGTRCDAAKNNVCNGISASKGEGLLFCCKKHCRNVLSDKNNCGICGHKCKLGERCCHGTCTNVFYNPTNCGKCDKMCSSGVKCQYGYCGYA</sequence>
<feature type="signal peptide" evidence="3">
    <location>
        <begin position="1"/>
        <end position="31"/>
    </location>
</feature>
<evidence type="ECO:0000256" key="2">
    <source>
        <dbReference type="ARBA" id="ARBA00022729"/>
    </source>
</evidence>
<organism evidence="4 5">
    <name type="scientific">Olea europaea subsp. europaea</name>
    <dbReference type="NCBI Taxonomy" id="158383"/>
    <lineage>
        <taxon>Eukaryota</taxon>
        <taxon>Viridiplantae</taxon>
        <taxon>Streptophyta</taxon>
        <taxon>Embryophyta</taxon>
        <taxon>Tracheophyta</taxon>
        <taxon>Spermatophyta</taxon>
        <taxon>Magnoliopsida</taxon>
        <taxon>eudicotyledons</taxon>
        <taxon>Gunneridae</taxon>
        <taxon>Pentapetalae</taxon>
        <taxon>asterids</taxon>
        <taxon>lamiids</taxon>
        <taxon>Lamiales</taxon>
        <taxon>Oleaceae</taxon>
        <taxon>Oleeae</taxon>
        <taxon>Olea</taxon>
    </lineage>
</organism>
<protein>
    <submittedName>
        <fullName evidence="4">Uncharacterized protein</fullName>
    </submittedName>
</protein>
<accession>A0A8S0S754</accession>
<keyword evidence="2 3" id="KW-0732">Signal</keyword>
<dbReference type="Gramene" id="OE9A078687T1">
    <property type="protein sequence ID" value="OE9A078687C1"/>
    <property type="gene ID" value="OE9A078687"/>
</dbReference>
<evidence type="ECO:0000256" key="3">
    <source>
        <dbReference type="SAM" id="SignalP"/>
    </source>
</evidence>
<evidence type="ECO:0000313" key="4">
    <source>
        <dbReference type="EMBL" id="CAA2987379.1"/>
    </source>
</evidence>
<comment type="similarity">
    <text evidence="1">Belongs to the STIG1 family.</text>
</comment>
<evidence type="ECO:0000313" key="5">
    <source>
        <dbReference type="Proteomes" id="UP000594638"/>
    </source>
</evidence>
<dbReference type="EMBL" id="CACTIH010003921">
    <property type="protein sequence ID" value="CAA2987379.1"/>
    <property type="molecule type" value="Genomic_DNA"/>
</dbReference>
<feature type="chain" id="PRO_5035938439" evidence="3">
    <location>
        <begin position="32"/>
        <end position="150"/>
    </location>
</feature>
<dbReference type="PANTHER" id="PTHR33227">
    <property type="entry name" value="STIGMA-SPECIFIC STIG1-LIKE PROTEIN 3"/>
    <property type="match status" value="1"/>
</dbReference>
<proteinExistence type="inferred from homology"/>
<name>A0A8S0S754_OLEEU</name>
<dbReference type="InterPro" id="IPR006969">
    <property type="entry name" value="Stig-like"/>
</dbReference>
<dbReference type="Pfam" id="PF04885">
    <property type="entry name" value="Stig1"/>
    <property type="match status" value="1"/>
</dbReference>
<dbReference type="OrthoDB" id="2013942at2759"/>
<keyword evidence="5" id="KW-1185">Reference proteome</keyword>
<reference evidence="4 5" key="1">
    <citation type="submission" date="2019-12" db="EMBL/GenBank/DDBJ databases">
        <authorList>
            <person name="Alioto T."/>
            <person name="Alioto T."/>
            <person name="Gomez Garrido J."/>
        </authorList>
    </citation>
    <scope>NUCLEOTIDE SEQUENCE [LARGE SCALE GENOMIC DNA]</scope>
</reference>
<dbReference type="PANTHER" id="PTHR33227:SF6">
    <property type="entry name" value="PROTEIN GRIM REAPER"/>
    <property type="match status" value="1"/>
</dbReference>
<dbReference type="AlphaFoldDB" id="A0A8S0S754"/>
<comment type="caution">
    <text evidence="4">The sequence shown here is derived from an EMBL/GenBank/DDBJ whole genome shotgun (WGS) entry which is preliminary data.</text>
</comment>